<comment type="subcellular location">
    <subcellularLocation>
        <location evidence="1 14">Mitochondrion inner membrane</location>
        <topology evidence="1 14">Single-pass membrane protein</topology>
        <orientation evidence="1 14">Matrix side</orientation>
    </subcellularLocation>
</comment>
<reference evidence="15" key="1">
    <citation type="submission" date="2023-07" db="EMBL/GenBank/DDBJ databases">
        <title>Chromosome-level genome assembly of Artemia franciscana.</title>
        <authorList>
            <person name="Jo E."/>
        </authorList>
    </citation>
    <scope>NUCLEOTIDE SEQUENCE</scope>
    <source>
        <tissue evidence="15">Whole body</tissue>
    </source>
</reference>
<comment type="similarity">
    <text evidence="2 14">Belongs to the complex I NDUFA13 subunit family.</text>
</comment>
<evidence type="ECO:0000256" key="7">
    <source>
        <dbReference type="ARBA" id="ARBA00022792"/>
    </source>
</evidence>
<dbReference type="InterPro" id="IPR009346">
    <property type="entry name" value="GRIM-19"/>
</dbReference>
<proteinExistence type="inferred from homology"/>
<evidence type="ECO:0000256" key="12">
    <source>
        <dbReference type="ARBA" id="ARBA00045908"/>
    </source>
</evidence>
<keyword evidence="4 14" id="KW-0813">Transport</keyword>
<dbReference type="GO" id="GO:0005743">
    <property type="term" value="C:mitochondrial inner membrane"/>
    <property type="evidence" value="ECO:0007669"/>
    <property type="project" value="UniProtKB-SubCell"/>
</dbReference>
<keyword evidence="11 14" id="KW-0472">Membrane</keyword>
<evidence type="ECO:0000256" key="4">
    <source>
        <dbReference type="ARBA" id="ARBA00022448"/>
    </source>
</evidence>
<evidence type="ECO:0000256" key="2">
    <source>
        <dbReference type="ARBA" id="ARBA00007312"/>
    </source>
</evidence>
<evidence type="ECO:0000256" key="6">
    <source>
        <dbReference type="ARBA" id="ARBA00022692"/>
    </source>
</evidence>
<comment type="caution">
    <text evidence="15">The sequence shown here is derived from an EMBL/GenBank/DDBJ whole genome shotgun (WGS) entry which is preliminary data.</text>
</comment>
<evidence type="ECO:0000313" key="16">
    <source>
        <dbReference type="Proteomes" id="UP001187531"/>
    </source>
</evidence>
<evidence type="ECO:0000256" key="14">
    <source>
        <dbReference type="RuleBase" id="RU368034"/>
    </source>
</evidence>
<comment type="function">
    <text evidence="14">Complex I functions in the transfer of electrons from NADH to the respiratory chain. Accessory subunit of the mitochondrial membrane respiratory chain NADH dehydrogenase (Complex I), that is believed not to be involved in catalysis.</text>
</comment>
<keyword evidence="16" id="KW-1185">Reference proteome</keyword>
<keyword evidence="7 14" id="KW-0999">Mitochondrion inner membrane</keyword>
<keyword evidence="10 14" id="KW-0496">Mitochondrion</keyword>
<comment type="subunit">
    <text evidence="13">Complex I is composed of 45 different subunits. Interacts with CARD15, but not with CARD4. Interacts with STAT3, but not with STAT1, STAT2 and STAT5A. Interacts with OLFM4.</text>
</comment>
<dbReference type="PANTHER" id="PTHR12966">
    <property type="entry name" value="NADH DEHYDROGENASE UBIQUINONE 1 ALPHA SUBCOMPLEX SUBUNIT 13"/>
    <property type="match status" value="1"/>
</dbReference>
<evidence type="ECO:0000256" key="10">
    <source>
        <dbReference type="ARBA" id="ARBA00023128"/>
    </source>
</evidence>
<gene>
    <name evidence="15" type="ORF">QYM36_016707</name>
</gene>
<name>A0AA88HFE0_ARTSF</name>
<keyword evidence="5 14" id="KW-0679">Respiratory chain</keyword>
<feature type="transmembrane region" description="Helical" evidence="14">
    <location>
        <begin position="29"/>
        <end position="50"/>
    </location>
</feature>
<evidence type="ECO:0000256" key="8">
    <source>
        <dbReference type="ARBA" id="ARBA00022982"/>
    </source>
</evidence>
<dbReference type="AlphaFoldDB" id="A0AA88HFE0"/>
<dbReference type="GO" id="GO:0045271">
    <property type="term" value="C:respiratory chain complex I"/>
    <property type="evidence" value="ECO:0007669"/>
    <property type="project" value="UniProtKB-UniRule"/>
</dbReference>
<dbReference type="EMBL" id="JAVRJZ010000021">
    <property type="protein sequence ID" value="KAK2704402.1"/>
    <property type="molecule type" value="Genomic_DNA"/>
</dbReference>
<accession>A0AA88HFE0</accession>
<evidence type="ECO:0000256" key="11">
    <source>
        <dbReference type="ARBA" id="ARBA00023136"/>
    </source>
</evidence>
<evidence type="ECO:0000313" key="15">
    <source>
        <dbReference type="EMBL" id="KAK2704402.1"/>
    </source>
</evidence>
<dbReference type="Pfam" id="PF06212">
    <property type="entry name" value="GRIM-19"/>
    <property type="match status" value="1"/>
</dbReference>
<sequence length="139" mass="16236">MPVTYKQDLPPPGGYEGIKVKRVPMRQYFTGYQIILGYIGITAASAWYYFQGKKRMNRDFVEMHSSHLAVLPMLVAEQDRAYLKHLRKIRDEESKLMANIPNWQVCVQTIKSFRHCLFKYIQIRSLGNKDMSEAIFGLD</sequence>
<evidence type="ECO:0000256" key="5">
    <source>
        <dbReference type="ARBA" id="ARBA00022660"/>
    </source>
</evidence>
<keyword evidence="9 14" id="KW-1133">Transmembrane helix</keyword>
<evidence type="ECO:0000256" key="13">
    <source>
        <dbReference type="ARBA" id="ARBA00046797"/>
    </source>
</evidence>
<protein>
    <recommendedName>
        <fullName evidence="3 14">NADH dehydrogenase [ubiquinone] 1 alpha subcomplex subunit 13</fullName>
    </recommendedName>
</protein>
<comment type="function">
    <text evidence="12">Accessory subunit of the mitochondrial membrane respiratory chain NADH dehydrogenase (Complex I), that is believed not to be involved in catalysis. Complex I functions in the transfer of electrons from NADH to the respiratory chain. The immediate electron acceptor for the enzyme is believed to be ubiquinone. Involved in the interferon/all-trans-retinoic acid (IFN/RA) induced cell death. This apoptotic activity is inhibited by interaction with viral IRF1. Prevents the transactivation of STAT3 target genes. May play a role in CARD15-mediated innate mucosal responses and serve to regulate intestinal epithelial cell responses to microbes.</text>
</comment>
<dbReference type="Proteomes" id="UP001187531">
    <property type="component" value="Unassembled WGS sequence"/>
</dbReference>
<dbReference type="PANTHER" id="PTHR12966:SF0">
    <property type="entry name" value="NADH DEHYDROGENASE [UBIQUINONE] 1 ALPHA SUBCOMPLEX SUBUNIT 13"/>
    <property type="match status" value="1"/>
</dbReference>
<keyword evidence="8 14" id="KW-0249">Electron transport</keyword>
<evidence type="ECO:0000256" key="1">
    <source>
        <dbReference type="ARBA" id="ARBA00004298"/>
    </source>
</evidence>
<evidence type="ECO:0000256" key="9">
    <source>
        <dbReference type="ARBA" id="ARBA00022989"/>
    </source>
</evidence>
<organism evidence="15 16">
    <name type="scientific">Artemia franciscana</name>
    <name type="common">Brine shrimp</name>
    <name type="synonym">Artemia sanfranciscana</name>
    <dbReference type="NCBI Taxonomy" id="6661"/>
    <lineage>
        <taxon>Eukaryota</taxon>
        <taxon>Metazoa</taxon>
        <taxon>Ecdysozoa</taxon>
        <taxon>Arthropoda</taxon>
        <taxon>Crustacea</taxon>
        <taxon>Branchiopoda</taxon>
        <taxon>Anostraca</taxon>
        <taxon>Artemiidae</taxon>
        <taxon>Artemia</taxon>
    </lineage>
</organism>
<evidence type="ECO:0000256" key="3">
    <source>
        <dbReference type="ARBA" id="ARBA00018192"/>
    </source>
</evidence>
<keyword evidence="6 14" id="KW-0812">Transmembrane</keyword>